<organism evidence="1 2">
    <name type="scientific">Gossypium lobatum</name>
    <dbReference type="NCBI Taxonomy" id="34289"/>
    <lineage>
        <taxon>Eukaryota</taxon>
        <taxon>Viridiplantae</taxon>
        <taxon>Streptophyta</taxon>
        <taxon>Embryophyta</taxon>
        <taxon>Tracheophyta</taxon>
        <taxon>Spermatophyta</taxon>
        <taxon>Magnoliopsida</taxon>
        <taxon>eudicotyledons</taxon>
        <taxon>Gunneridae</taxon>
        <taxon>Pentapetalae</taxon>
        <taxon>rosids</taxon>
        <taxon>malvids</taxon>
        <taxon>Malvales</taxon>
        <taxon>Malvaceae</taxon>
        <taxon>Malvoideae</taxon>
        <taxon>Gossypium</taxon>
    </lineage>
</organism>
<evidence type="ECO:0000313" key="2">
    <source>
        <dbReference type="Proteomes" id="UP000593572"/>
    </source>
</evidence>
<protein>
    <submittedName>
        <fullName evidence="1">Uncharacterized protein</fullName>
    </submittedName>
</protein>
<evidence type="ECO:0000313" key="1">
    <source>
        <dbReference type="EMBL" id="MBA0550919.1"/>
    </source>
</evidence>
<proteinExistence type="predicted"/>
<gene>
    <name evidence="1" type="ORF">Golob_021827</name>
</gene>
<dbReference type="EMBL" id="JABEZX010000002">
    <property type="protein sequence ID" value="MBA0550919.1"/>
    <property type="molecule type" value="Genomic_DNA"/>
</dbReference>
<dbReference type="AlphaFoldDB" id="A0A7J8LEW1"/>
<reference evidence="1 2" key="1">
    <citation type="journal article" date="2019" name="Genome Biol. Evol.">
        <title>Insights into the evolution of the New World diploid cottons (Gossypium, subgenus Houzingenia) based on genome sequencing.</title>
        <authorList>
            <person name="Grover C.E."/>
            <person name="Arick M.A. 2nd"/>
            <person name="Thrash A."/>
            <person name="Conover J.L."/>
            <person name="Sanders W.S."/>
            <person name="Peterson D.G."/>
            <person name="Frelichowski J.E."/>
            <person name="Scheffler J.A."/>
            <person name="Scheffler B.E."/>
            <person name="Wendel J.F."/>
        </authorList>
    </citation>
    <scope>NUCLEOTIDE SEQUENCE [LARGE SCALE GENOMIC DNA]</scope>
    <source>
        <strain evidence="1">157</strain>
        <tissue evidence="1">Leaf</tissue>
    </source>
</reference>
<comment type="caution">
    <text evidence="1">The sequence shown here is derived from an EMBL/GenBank/DDBJ whole genome shotgun (WGS) entry which is preliminary data.</text>
</comment>
<sequence>MGSVVVLVKRTFARHFGGRWLLHLVDFKECIQLS</sequence>
<name>A0A7J8LEW1_9ROSI</name>
<accession>A0A7J8LEW1</accession>
<dbReference type="Proteomes" id="UP000593572">
    <property type="component" value="Unassembled WGS sequence"/>
</dbReference>
<keyword evidence="2" id="KW-1185">Reference proteome</keyword>